<accession>A0A147BDR4</accession>
<name>A0A147BDR4_IXORI</name>
<reference evidence="2" key="1">
    <citation type="journal article" date="2018" name="PLoS Negl. Trop. Dis.">
        <title>Sialome diversity of ticks revealed by RNAseq of single tick salivary glands.</title>
        <authorList>
            <person name="Perner J."/>
            <person name="Kropackova S."/>
            <person name="Kopacek P."/>
            <person name="Ribeiro J.M."/>
        </authorList>
    </citation>
    <scope>NUCLEOTIDE SEQUENCE</scope>
    <source>
        <strain evidence="2">Siblings of single egg batch collected in Ceske Budejovice</strain>
        <tissue evidence="2">Salivary glands</tissue>
    </source>
</reference>
<dbReference type="AlphaFoldDB" id="A0A147BDR4"/>
<dbReference type="PANTHER" id="PTHR37984:SF5">
    <property type="entry name" value="PROTEIN NYNRIN-LIKE"/>
    <property type="match status" value="1"/>
</dbReference>
<protein>
    <submittedName>
        <fullName evidence="2">Putative transposase strongylocentrotus purpuratus</fullName>
    </submittedName>
</protein>
<feature type="region of interest" description="Disordered" evidence="1">
    <location>
        <begin position="85"/>
        <end position="136"/>
    </location>
</feature>
<feature type="compositionally biased region" description="Low complexity" evidence="1">
    <location>
        <begin position="110"/>
        <end position="128"/>
    </location>
</feature>
<sequence>RNAVYESACFNRREQGPTETVDQYATVLYNMADRCDYGSLRDRLIRDRFVLGLRDKSLSEALQLDAALTLTSALAKARQKESVHKQQQLLRENEAQAPVKTEDADLDAVAKASSSKPRSAPSSSNAKRTSQAKQSSSTCGYCGGLRHAHSERPAHAAEKCARCKTKGHYARVCKKMPGGTKGISSVEQNPTPTIFLGAVGEFGRRPDAKFATITVNQCCTRSSKKGTKARSSFLMIFGTRSRYKLHM</sequence>
<evidence type="ECO:0000256" key="1">
    <source>
        <dbReference type="SAM" id="MobiDB-lite"/>
    </source>
</evidence>
<evidence type="ECO:0000313" key="2">
    <source>
        <dbReference type="EMBL" id="JAR88495.1"/>
    </source>
</evidence>
<organism evidence="2">
    <name type="scientific">Ixodes ricinus</name>
    <name type="common">Common tick</name>
    <name type="synonym">Acarus ricinus</name>
    <dbReference type="NCBI Taxonomy" id="34613"/>
    <lineage>
        <taxon>Eukaryota</taxon>
        <taxon>Metazoa</taxon>
        <taxon>Ecdysozoa</taxon>
        <taxon>Arthropoda</taxon>
        <taxon>Chelicerata</taxon>
        <taxon>Arachnida</taxon>
        <taxon>Acari</taxon>
        <taxon>Parasitiformes</taxon>
        <taxon>Ixodida</taxon>
        <taxon>Ixodoidea</taxon>
        <taxon>Ixodidae</taxon>
        <taxon>Ixodinae</taxon>
        <taxon>Ixodes</taxon>
    </lineage>
</organism>
<dbReference type="EMBL" id="GEGO01006909">
    <property type="protein sequence ID" value="JAR88495.1"/>
    <property type="molecule type" value="Transcribed_RNA"/>
</dbReference>
<dbReference type="InterPro" id="IPR050951">
    <property type="entry name" value="Retrovirus_Pol_polyprotein"/>
</dbReference>
<dbReference type="Gene3D" id="4.10.60.10">
    <property type="entry name" value="Zinc finger, CCHC-type"/>
    <property type="match status" value="1"/>
</dbReference>
<proteinExistence type="predicted"/>
<dbReference type="PANTHER" id="PTHR37984">
    <property type="entry name" value="PROTEIN CBG26694"/>
    <property type="match status" value="1"/>
</dbReference>
<feature type="non-terminal residue" evidence="2">
    <location>
        <position position="1"/>
    </location>
</feature>